<evidence type="ECO:0000313" key="5">
    <source>
        <dbReference type="Proteomes" id="UP000321612"/>
    </source>
</evidence>
<dbReference type="InterPro" id="IPR029479">
    <property type="entry name" value="Nitroreductase"/>
</dbReference>
<keyword evidence="2" id="KW-0560">Oxidoreductase</keyword>
<dbReference type="EMBL" id="SDIK01000056">
    <property type="protein sequence ID" value="TXJ60849.1"/>
    <property type="molecule type" value="Genomic_DNA"/>
</dbReference>
<proteinExistence type="inferred from homology"/>
<dbReference type="InterPro" id="IPR000415">
    <property type="entry name" value="Nitroreductase-like"/>
</dbReference>
<dbReference type="RefSeq" id="WP_147785664.1">
    <property type="nucleotide sequence ID" value="NZ_SDIK01000056.1"/>
</dbReference>
<dbReference type="PANTHER" id="PTHR43673:SF10">
    <property type="entry name" value="NADH DEHYDROGENASE_NAD(P)H NITROREDUCTASE XCC3605-RELATED"/>
    <property type="match status" value="1"/>
</dbReference>
<feature type="domain" description="Nitroreductase" evidence="3">
    <location>
        <begin position="8"/>
        <end position="218"/>
    </location>
</feature>
<keyword evidence="5" id="KW-1185">Reference proteome</keyword>
<accession>A0A5C8GGH0</accession>
<evidence type="ECO:0000256" key="2">
    <source>
        <dbReference type="ARBA" id="ARBA00023002"/>
    </source>
</evidence>
<dbReference type="PANTHER" id="PTHR43673">
    <property type="entry name" value="NAD(P)H NITROREDUCTASE YDGI-RELATED"/>
    <property type="match status" value="1"/>
</dbReference>
<organism evidence="4 5">
    <name type="scientific">Prevotella brunnea</name>
    <dbReference type="NCBI Taxonomy" id="2508867"/>
    <lineage>
        <taxon>Bacteria</taxon>
        <taxon>Pseudomonadati</taxon>
        <taxon>Bacteroidota</taxon>
        <taxon>Bacteroidia</taxon>
        <taxon>Bacteroidales</taxon>
        <taxon>Prevotellaceae</taxon>
        <taxon>Prevotella</taxon>
    </lineage>
</organism>
<evidence type="ECO:0000313" key="4">
    <source>
        <dbReference type="EMBL" id="TXJ60849.1"/>
    </source>
</evidence>
<dbReference type="Pfam" id="PF00881">
    <property type="entry name" value="Nitroreductase"/>
    <property type="match status" value="1"/>
</dbReference>
<name>A0A5C8GGH0_9BACT</name>
<evidence type="ECO:0000256" key="1">
    <source>
        <dbReference type="ARBA" id="ARBA00007118"/>
    </source>
</evidence>
<dbReference type="Gene3D" id="3.40.109.10">
    <property type="entry name" value="NADH Oxidase"/>
    <property type="match status" value="1"/>
</dbReference>
<reference evidence="5" key="1">
    <citation type="submission" date="2019-05" db="EMBL/GenBank/DDBJ databases">
        <title>Prevotella brunnea sp. nov., isolated from a wound of a patient.</title>
        <authorList>
            <person name="Buhl M."/>
        </authorList>
    </citation>
    <scope>NUCLEOTIDE SEQUENCE [LARGE SCALE GENOMIC DNA]</scope>
    <source>
        <strain evidence="5">A2672</strain>
    </source>
</reference>
<comment type="caution">
    <text evidence="4">The sequence shown here is derived from an EMBL/GenBank/DDBJ whole genome shotgun (WGS) entry which is preliminary data.</text>
</comment>
<dbReference type="AlphaFoldDB" id="A0A5C8GGH0"/>
<protein>
    <submittedName>
        <fullName evidence="4">Nitroreductase family protein</fullName>
    </submittedName>
</protein>
<dbReference type="Proteomes" id="UP000321612">
    <property type="component" value="Unassembled WGS sequence"/>
</dbReference>
<gene>
    <name evidence="4" type="ORF">ETF27_07695</name>
</gene>
<comment type="similarity">
    <text evidence="1">Belongs to the nitroreductase family.</text>
</comment>
<sequence>MTLTEILEHRRAIRHFDSEKPLDTERVKECLKMATLAPTSSNMQLWECYHVTDKTLMAKLTHACLGQLTAKSAQQMVVFVTRQDRYKAHAKAVMEFEAENTRRHSPEEKQAKRVKKWNLYYGKLMPFVYSRFLGVWGLLRKLLAQLIGLSRPIVRQVSEADMRVVVHKSCALAVQTFMLAMSEAGYDTCPLEGFDSRLVKRALGLPCDCEINMIITCGIRLPDGVWGDRFRVPFSETYHYRG</sequence>
<dbReference type="OrthoDB" id="9809288at2"/>
<evidence type="ECO:0000259" key="3">
    <source>
        <dbReference type="Pfam" id="PF00881"/>
    </source>
</evidence>
<dbReference type="SUPFAM" id="SSF55469">
    <property type="entry name" value="FMN-dependent nitroreductase-like"/>
    <property type="match status" value="1"/>
</dbReference>
<dbReference type="GO" id="GO:0016491">
    <property type="term" value="F:oxidoreductase activity"/>
    <property type="evidence" value="ECO:0007669"/>
    <property type="project" value="UniProtKB-KW"/>
</dbReference>